<evidence type="ECO:0000313" key="6">
    <source>
        <dbReference type="EMBL" id="EZH75121.1"/>
    </source>
</evidence>
<dbReference type="GO" id="GO:0043565">
    <property type="term" value="F:sequence-specific DNA binding"/>
    <property type="evidence" value="ECO:0007669"/>
    <property type="project" value="InterPro"/>
</dbReference>
<keyword evidence="4" id="KW-1133">Transmembrane helix</keyword>
<evidence type="ECO:0000256" key="2">
    <source>
        <dbReference type="ARBA" id="ARBA00023125"/>
    </source>
</evidence>
<dbReference type="EMBL" id="AQRA01000002">
    <property type="protein sequence ID" value="EZH75121.1"/>
    <property type="molecule type" value="Genomic_DNA"/>
</dbReference>
<keyword evidence="7" id="KW-1185">Reference proteome</keyword>
<accession>A0A023BYI2</accession>
<dbReference type="InterPro" id="IPR009057">
    <property type="entry name" value="Homeodomain-like_sf"/>
</dbReference>
<dbReference type="PANTHER" id="PTHR43280:SF2">
    <property type="entry name" value="HTH-TYPE TRANSCRIPTIONAL REGULATOR EXSA"/>
    <property type="match status" value="1"/>
</dbReference>
<dbReference type="PROSITE" id="PS01124">
    <property type="entry name" value="HTH_ARAC_FAMILY_2"/>
    <property type="match status" value="1"/>
</dbReference>
<keyword evidence="4" id="KW-0812">Transmembrane</keyword>
<evidence type="ECO:0000256" key="3">
    <source>
        <dbReference type="ARBA" id="ARBA00023163"/>
    </source>
</evidence>
<evidence type="ECO:0000256" key="1">
    <source>
        <dbReference type="ARBA" id="ARBA00023015"/>
    </source>
</evidence>
<dbReference type="PANTHER" id="PTHR43280">
    <property type="entry name" value="ARAC-FAMILY TRANSCRIPTIONAL REGULATOR"/>
    <property type="match status" value="1"/>
</dbReference>
<gene>
    <name evidence="6" type="ORF">ATO12_10375</name>
</gene>
<keyword evidence="4" id="KW-0472">Membrane</keyword>
<dbReference type="SUPFAM" id="SSF48452">
    <property type="entry name" value="TPR-like"/>
    <property type="match status" value="1"/>
</dbReference>
<dbReference type="GO" id="GO:0003700">
    <property type="term" value="F:DNA-binding transcription factor activity"/>
    <property type="evidence" value="ECO:0007669"/>
    <property type="project" value="InterPro"/>
</dbReference>
<keyword evidence="3" id="KW-0804">Transcription</keyword>
<dbReference type="InterPro" id="IPR018060">
    <property type="entry name" value="HTH_AraC"/>
</dbReference>
<name>A0A023BYI2_9FLAO</name>
<dbReference type="SMART" id="SM00028">
    <property type="entry name" value="TPR"/>
    <property type="match status" value="3"/>
</dbReference>
<proteinExistence type="predicted"/>
<dbReference type="Proteomes" id="UP000023541">
    <property type="component" value="Unassembled WGS sequence"/>
</dbReference>
<protein>
    <recommendedName>
        <fullName evidence="5">HTH araC/xylS-type domain-containing protein</fullName>
    </recommendedName>
</protein>
<dbReference type="STRING" id="1317122.ATO12_10375"/>
<dbReference type="Gene3D" id="1.25.40.10">
    <property type="entry name" value="Tetratricopeptide repeat domain"/>
    <property type="match status" value="1"/>
</dbReference>
<comment type="caution">
    <text evidence="6">The sequence shown here is derived from an EMBL/GenBank/DDBJ whole genome shotgun (WGS) entry which is preliminary data.</text>
</comment>
<dbReference type="InterPro" id="IPR011990">
    <property type="entry name" value="TPR-like_helical_dom_sf"/>
</dbReference>
<sequence length="545" mass="63386">MQKTYKQLSENFHASLDSNIPAARLYAQAYFNKGKNSKDSSRIAWSYVYKSLLYNDSKNRKIEALDSAVFFGKNIVKKNHPEVFYNKRAIAYGEFGDLNSSLKDYLTALDYARKNNNIPFIYLLKHNIANLKRKLGKYNEAKKLYNECIVYEKSIKNKTKRDTISYLLTLTELVSVYRLNNQIDSAKILNEEGVKLSKGKPVEFLFDLNDGILEYYDQEYSMVIKKIKPILPKIINPERGYESTTDLINAYLYLGNSNKSLGKISESITYFKKIDSISNTLNHFLPESRAAYIELVDYYKSIGDHTNQLLYINKLLKADSVLIKDYWIINDKLLREFDTKELLEQKQKIIASLEKENNKISSQNIIISILLLLSIIGIGYYYYRQQLYKKRFLKLLHQISDQNQKKDQSTNDPTPSSINKETIDKLLDKLQQFEEKKEFLKPLTSKDLAKSFGSNSSYLSKVVNTFKEKSFSNYINDLRIDFVIDKLNGDSIFRRYTVQAIAQEIGFNNSEAFSKAFYKKTGIYPSYFIKELEKQKNGKTNQPSR</sequence>
<dbReference type="SMART" id="SM00342">
    <property type="entry name" value="HTH_ARAC"/>
    <property type="match status" value="1"/>
</dbReference>
<evidence type="ECO:0000259" key="5">
    <source>
        <dbReference type="PROSITE" id="PS01124"/>
    </source>
</evidence>
<evidence type="ECO:0000256" key="4">
    <source>
        <dbReference type="SAM" id="Phobius"/>
    </source>
</evidence>
<dbReference type="Pfam" id="PF12833">
    <property type="entry name" value="HTH_18"/>
    <property type="match status" value="1"/>
</dbReference>
<dbReference type="eggNOG" id="COG2207">
    <property type="taxonomic scope" value="Bacteria"/>
</dbReference>
<reference evidence="6 7" key="1">
    <citation type="submission" date="2014-04" db="EMBL/GenBank/DDBJ databases">
        <title>Aquimarina sp. 22II-S11-z7 Genome Sequencing.</title>
        <authorList>
            <person name="Lai Q."/>
        </authorList>
    </citation>
    <scope>NUCLEOTIDE SEQUENCE [LARGE SCALE GENOMIC DNA]</scope>
    <source>
        <strain evidence="6 7">22II-S11-z7</strain>
    </source>
</reference>
<dbReference type="InterPro" id="IPR019734">
    <property type="entry name" value="TPR_rpt"/>
</dbReference>
<keyword evidence="2" id="KW-0238">DNA-binding</keyword>
<feature type="domain" description="HTH araC/xylS-type" evidence="5">
    <location>
        <begin position="424"/>
        <end position="531"/>
    </location>
</feature>
<dbReference type="eggNOG" id="COG0457">
    <property type="taxonomic scope" value="Bacteria"/>
</dbReference>
<feature type="transmembrane region" description="Helical" evidence="4">
    <location>
        <begin position="365"/>
        <end position="383"/>
    </location>
</feature>
<dbReference type="AlphaFoldDB" id="A0A023BYI2"/>
<dbReference type="SUPFAM" id="SSF46689">
    <property type="entry name" value="Homeodomain-like"/>
    <property type="match status" value="1"/>
</dbReference>
<keyword evidence="1" id="KW-0805">Transcription regulation</keyword>
<evidence type="ECO:0000313" key="7">
    <source>
        <dbReference type="Proteomes" id="UP000023541"/>
    </source>
</evidence>
<dbReference type="Pfam" id="PF13181">
    <property type="entry name" value="TPR_8"/>
    <property type="match status" value="1"/>
</dbReference>
<dbReference type="Gene3D" id="1.10.10.60">
    <property type="entry name" value="Homeodomain-like"/>
    <property type="match status" value="2"/>
</dbReference>
<organism evidence="6 7">
    <name type="scientific">Aquimarina atlantica</name>
    <dbReference type="NCBI Taxonomy" id="1317122"/>
    <lineage>
        <taxon>Bacteria</taxon>
        <taxon>Pseudomonadati</taxon>
        <taxon>Bacteroidota</taxon>
        <taxon>Flavobacteriia</taxon>
        <taxon>Flavobacteriales</taxon>
        <taxon>Flavobacteriaceae</taxon>
        <taxon>Aquimarina</taxon>
    </lineage>
</organism>